<feature type="compositionally biased region" description="Polar residues" evidence="2">
    <location>
        <begin position="69"/>
        <end position="82"/>
    </location>
</feature>
<feature type="compositionally biased region" description="Basic and acidic residues" evidence="2">
    <location>
        <begin position="1245"/>
        <end position="1259"/>
    </location>
</feature>
<feature type="compositionally biased region" description="Basic and acidic residues" evidence="2">
    <location>
        <begin position="1519"/>
        <end position="1588"/>
    </location>
</feature>
<feature type="compositionally biased region" description="Basic and acidic residues" evidence="2">
    <location>
        <begin position="484"/>
        <end position="494"/>
    </location>
</feature>
<feature type="compositionally biased region" description="Polar residues" evidence="2">
    <location>
        <begin position="1169"/>
        <end position="1180"/>
    </location>
</feature>
<gene>
    <name evidence="5 6" type="primary">LOC116301045</name>
</gene>
<feature type="region of interest" description="Disordered" evidence="2">
    <location>
        <begin position="1245"/>
        <end position="1270"/>
    </location>
</feature>
<feature type="compositionally biased region" description="Acidic residues" evidence="2">
    <location>
        <begin position="469"/>
        <end position="483"/>
    </location>
</feature>
<feature type="region of interest" description="Disordered" evidence="2">
    <location>
        <begin position="1516"/>
        <end position="1594"/>
    </location>
</feature>
<feature type="region of interest" description="Disordered" evidence="2">
    <location>
        <begin position="169"/>
        <end position="211"/>
    </location>
</feature>
<feature type="region of interest" description="Disordered" evidence="2">
    <location>
        <begin position="965"/>
        <end position="1006"/>
    </location>
</feature>
<dbReference type="KEGG" id="aten:116301045"/>
<feature type="region of interest" description="Disordered" evidence="2">
    <location>
        <begin position="926"/>
        <end position="952"/>
    </location>
</feature>
<feature type="region of interest" description="Disordered" evidence="2">
    <location>
        <begin position="2278"/>
        <end position="2318"/>
    </location>
</feature>
<feature type="compositionally biased region" description="Basic and acidic residues" evidence="2">
    <location>
        <begin position="35"/>
        <end position="53"/>
    </location>
</feature>
<dbReference type="Pfam" id="PF25408">
    <property type="entry name" value="AAA_lid_NAV1"/>
    <property type="match status" value="1"/>
</dbReference>
<feature type="compositionally biased region" description="Basic and acidic residues" evidence="2">
    <location>
        <begin position="89"/>
        <end position="103"/>
    </location>
</feature>
<feature type="region of interest" description="Disordered" evidence="2">
    <location>
        <begin position="1154"/>
        <end position="1210"/>
    </location>
</feature>
<feature type="compositionally biased region" description="Basic residues" evidence="2">
    <location>
        <begin position="327"/>
        <end position="336"/>
    </location>
</feature>
<feature type="compositionally biased region" description="Polar residues" evidence="2">
    <location>
        <begin position="498"/>
        <end position="511"/>
    </location>
</feature>
<accession>A0A6P8IGQ2</accession>
<dbReference type="SUPFAM" id="SSF52540">
    <property type="entry name" value="P-loop containing nucleoside triphosphate hydrolases"/>
    <property type="match status" value="1"/>
</dbReference>
<dbReference type="PANTHER" id="PTHR12784">
    <property type="entry name" value="STEERIN"/>
    <property type="match status" value="1"/>
</dbReference>
<dbReference type="RefSeq" id="XP_031565905.1">
    <property type="nucleotide sequence ID" value="XM_031710045.1"/>
</dbReference>
<feature type="region of interest" description="Disordered" evidence="2">
    <location>
        <begin position="1702"/>
        <end position="1728"/>
    </location>
</feature>
<evidence type="ECO:0000256" key="1">
    <source>
        <dbReference type="ARBA" id="ARBA00023054"/>
    </source>
</evidence>
<feature type="compositionally biased region" description="Low complexity" evidence="2">
    <location>
        <begin position="512"/>
        <end position="531"/>
    </location>
</feature>
<feature type="compositionally biased region" description="Polar residues" evidence="2">
    <location>
        <begin position="579"/>
        <end position="591"/>
    </location>
</feature>
<dbReference type="PANTHER" id="PTHR12784:SF28">
    <property type="entry name" value="PROTEIN SICKIE"/>
    <property type="match status" value="1"/>
</dbReference>
<sequence>MASNVNVIHRSNRGRTGLDVKAKTDSGCFVDDELEKQIQGEKSPPRKKDDLKIAKTNNQDTNILRFGSSKKSTQLENSSVPQNVVEGEEMSRGSESPKNKEIQDDLQGDIDFERSLENTEPREDFYCLYYSDSPNGSLTGSKDKSNYDQEGDNIGATAEELLKKIKEDALKGSPNAQDVEVQKFGFDQPPPIAPKPKRSSKQQNNSNISGIDPILAELEMLGSAVGRDFTSVETDDRDEGLLSNAVKGLHVAETPEECFDKFGDIQTALNENIPDTLERSKARSKKDAPRRKSLPEENKPENPSESRKGEEKGSSQNGKIAESPKLGKTKLQPKKFSRSEIQSLNSMREDSHHKRSHLNADNSKPVPTRSETYKLNRPDVSKQLSERGDSNKANVRKDPKLTSPKVGKPSPKKAGSKDVAKKRERLELRSGRRRRSGDLTSIPENAVMDDGKERRKSDAAIPLAKGEEDLSSEEEDLINDEDTPSERTIEEKLPPRSSYLTPTCNGETSVVSTSRTNFTCSTTTSSNTRTNIEGMTRSLPSQREEKTVPSNTSFTPRPFKQPGRFYNYRGRDHLSDGWTSESTAGYSSECSANDADDEGDKQVELELTENLQAYDDPNDIVDMTFGSQMDDHPEIEEPYVFGEEPFQQAERNDFVEATDAAPMYYYPEGSQEEIGDGEFAFPRVLSMQDTVGIPDLYEHYQSEDGAYPGTSHSDLVFPCADNNLRRQTVRKSTSEEHVQPSATKKPNKFQKEEGPDPSGFMTVEDIKRLIFQGAKPSIPRSTSCYGISSSRRRSQEQEVFQRRSWSGYGSQQQQEPGIDPLVRNFPQKSQSSQRLPKGQKSPYVRTIQPQRPTPQLGYYSDTQLNTVDQEEERFLEPSRSFHRTPLQRRAYSLETYHSDNSIPDEVSSPVVRQSDRSHLLVRSASDCSANYSQRQPYGQLQSPPSNRSPMPQYIDTKELANLVSSRSSYASGRGNVVTPPQRPYMNPHGAQYQIPQSQRGDTPSLPRYSSEELRIQALRRASQRSSDSDSEVSVHIGLPARSNVDPPSHQLKLGVVNSPTQKTLSERFSEVPQRVTFEELAEKLNLSSDSSEEDEIDYGSVNGKADSEFGADLEFDNGDYFDDKNMIVGEALRLKKVLGQSVPEQDPELETLVTATTDPKLPEPPQSVYEATSPKSSVRQPSDALVFESPPPYHEVRRKTSETSGSESCGITLVYDVPPLYESETESHPESTKMKEKLRVDLRDETKEHLQLLERRDSETQTNGGQQPTEKAISAEELLKLLLNASQGNLEKTNAPPSSQAKSQQLVQNLYFPKPQTKAASTGNIHSEEKFPGHVAQLYGNSDLNSARSSLRRRLPEPQRPTCHKSQECIRYKHRLNRPVGGVLQAKMIGSEANTKKQSKRIFEEEVDCMKTKGAFGFSSGEISTSGSSIDDVENKKDRLTSVSFVGCEDTKEIETLPKVKFSSQRKRTKARTGYLSDQDIPTAVQNGGDKEIRFKRSSEGLNGENIRHIEQAMVQKPSENKYRDSKYEKQSLRKEMPCSEDKDVQKIKDQNRPEIIDLRSYNDKENESQERSDNSDYAVHEFPHDNRPSPNSVNVFIDYNKKNVMKITTSTPKVHHAKLVTPTPQGISPVSNATNCKTSSPHENGCSYGEEEFPPRYETSPPIDRSSSVYSSDDEKFFGSSDTVVFVDKTAEKSSVKPNVDNTTVVVQDQGASSSNGDRSAQNDEAAKAQEYCERVDFLLQEVRSSLDLDSIGSDLLDQAMERVKDKLSPRSSQNQGRGSITMEAFVALHQADELQAIINEIKGELWILQQENTLLKEKVVSLQHGEACSSSESTEDSLTESAERIDSIRRQIAAVAASKKRASECEDTELISVDVFLKGFGCALAVRHSKKMNVKLGTVKVRGGTDWGGVYDAAKATFLDHVKRIDPCSCLGLGPTSMYGAQIGATMLTPETLRRKDPRVEISRKCNSCVIQLKDGMSETFDTLVYETLIPRHVVESFIHQILENRFIVLCGAAGLGKTFLATKLAEHLAQRFGSKNESPVLTLAVGQTSRKELKKTLADLMKCDISSPSHGVPVVVVLDQLDCLASLADIFDPKQLEGNRNSPFIIGVRNKSKKGPFSSKDLAVYKYFRWIQLAVHDPFVLGLLERFLRRKLSWADDVEDEEDLLDLFLWLTHVWQRINQILQSYVDIDVTIGPSVFYSCPMDMCAAEGWFANVWNYTIIPYLHQNLRNSSKIYERNEPWECPTKWVIMRWPWNRDKSKVLGSLKKLRQVDIVLNRNQQSPKGNTKGSQSKMRKQLLSSKLAKNPSPSKAGSLESWSTADWDAVSMTSDVESIASSTL</sequence>
<protein>
    <submittedName>
        <fullName evidence="5 6">Uncharacterized protein LOC116301045 isoform X1</fullName>
    </submittedName>
</protein>
<dbReference type="GO" id="GO:0022008">
    <property type="term" value="P:neurogenesis"/>
    <property type="evidence" value="ECO:0007669"/>
    <property type="project" value="InterPro"/>
</dbReference>
<feature type="region of interest" description="Disordered" evidence="2">
    <location>
        <begin position="1622"/>
        <end position="1674"/>
    </location>
</feature>
<feature type="region of interest" description="Disordered" evidence="2">
    <location>
        <begin position="729"/>
        <end position="760"/>
    </location>
</feature>
<feature type="compositionally biased region" description="Basic and acidic residues" evidence="2">
    <location>
        <begin position="276"/>
        <end position="287"/>
    </location>
</feature>
<dbReference type="GeneID" id="116301045"/>
<feature type="region of interest" description="Disordered" evidence="2">
    <location>
        <begin position="270"/>
        <end position="565"/>
    </location>
</feature>
<feature type="region of interest" description="Disordered" evidence="2">
    <location>
        <begin position="1"/>
        <end position="118"/>
    </location>
</feature>
<evidence type="ECO:0000313" key="4">
    <source>
        <dbReference type="Proteomes" id="UP000515163"/>
    </source>
</evidence>
<feature type="compositionally biased region" description="Basic and acidic residues" evidence="2">
    <location>
        <begin position="449"/>
        <end position="458"/>
    </location>
</feature>
<feature type="compositionally biased region" description="Polar residues" evidence="2">
    <location>
        <begin position="2308"/>
        <end position="2318"/>
    </location>
</feature>
<feature type="compositionally biased region" description="Polar residues" evidence="2">
    <location>
        <begin position="1623"/>
        <end position="1643"/>
    </location>
</feature>
<feature type="region of interest" description="Disordered" evidence="2">
    <location>
        <begin position="133"/>
        <end position="153"/>
    </location>
</feature>
<dbReference type="Proteomes" id="UP000515163">
    <property type="component" value="Unplaced"/>
</dbReference>
<evidence type="ECO:0000256" key="2">
    <source>
        <dbReference type="SAM" id="MobiDB-lite"/>
    </source>
</evidence>
<proteinExistence type="predicted"/>
<dbReference type="InterPro" id="IPR027417">
    <property type="entry name" value="P-loop_NTPase"/>
</dbReference>
<feature type="compositionally biased region" description="Basic and acidic residues" evidence="2">
    <location>
        <begin position="371"/>
        <end position="400"/>
    </location>
</feature>
<keyword evidence="1" id="KW-0175">Coiled coil</keyword>
<keyword evidence="4" id="KW-1185">Reference proteome</keyword>
<feature type="compositionally biased region" description="Polar residues" evidence="2">
    <location>
        <begin position="1260"/>
        <end position="1269"/>
    </location>
</feature>
<evidence type="ECO:0000259" key="3">
    <source>
        <dbReference type="Pfam" id="PF25408"/>
    </source>
</evidence>
<dbReference type="InterPro" id="IPR057568">
    <property type="entry name" value="CortBP2_NAV1-like_AAA_lid"/>
</dbReference>
<organism evidence="4 6">
    <name type="scientific">Actinia tenebrosa</name>
    <name type="common">Australian red waratah sea anemone</name>
    <dbReference type="NCBI Taxonomy" id="6105"/>
    <lineage>
        <taxon>Eukaryota</taxon>
        <taxon>Metazoa</taxon>
        <taxon>Cnidaria</taxon>
        <taxon>Anthozoa</taxon>
        <taxon>Hexacorallia</taxon>
        <taxon>Actiniaria</taxon>
        <taxon>Actiniidae</taxon>
        <taxon>Actinia</taxon>
    </lineage>
</organism>
<feature type="region of interest" description="Disordered" evidence="2">
    <location>
        <begin position="579"/>
        <end position="599"/>
    </location>
</feature>
<dbReference type="InterPro" id="IPR039041">
    <property type="entry name" value="Nav/unc-53"/>
</dbReference>
<dbReference type="OrthoDB" id="2161974at2759"/>
<feature type="compositionally biased region" description="Polar residues" evidence="2">
    <location>
        <begin position="926"/>
        <end position="949"/>
    </location>
</feature>
<feature type="compositionally biased region" description="Polar residues" evidence="2">
    <location>
        <begin position="1702"/>
        <end position="1721"/>
    </location>
</feature>
<evidence type="ECO:0000313" key="5">
    <source>
        <dbReference type="RefSeq" id="XP_031565905.1"/>
    </source>
</evidence>
<reference evidence="5 6" key="1">
    <citation type="submission" date="2025-04" db="UniProtKB">
        <authorList>
            <consortium name="RefSeq"/>
        </authorList>
    </citation>
    <scope>IDENTIFICATION</scope>
    <source>
        <tissue evidence="5 6">Tentacle</tissue>
    </source>
</reference>
<feature type="domain" description="CortBP2/NAV1-like AAA+ ATPase lid" evidence="3">
    <location>
        <begin position="2158"/>
        <end position="2263"/>
    </location>
</feature>
<feature type="compositionally biased region" description="Basic and acidic residues" evidence="2">
    <location>
        <begin position="293"/>
        <end position="313"/>
    </location>
</feature>
<dbReference type="Gene3D" id="3.40.50.300">
    <property type="entry name" value="P-loop containing nucleotide triphosphate hydrolases"/>
    <property type="match status" value="1"/>
</dbReference>
<evidence type="ECO:0000313" key="6">
    <source>
        <dbReference type="RefSeq" id="XP_031565906.1"/>
    </source>
</evidence>
<dbReference type="RefSeq" id="XP_031565906.1">
    <property type="nucleotide sequence ID" value="XM_031710046.1"/>
</dbReference>
<feature type="compositionally biased region" description="Polar residues" evidence="2">
    <location>
        <begin position="2278"/>
        <end position="2293"/>
    </location>
</feature>
<name>A0A6P8IGQ2_ACTTE</name>
<feature type="compositionally biased region" description="Basic and acidic residues" evidence="2">
    <location>
        <begin position="415"/>
        <end position="430"/>
    </location>
</feature>
<feature type="region of interest" description="Disordered" evidence="2">
    <location>
        <begin position="777"/>
        <end position="860"/>
    </location>
</feature>